<feature type="chain" id="PRO_5047409382" evidence="1">
    <location>
        <begin position="46"/>
        <end position="640"/>
    </location>
</feature>
<dbReference type="Gene3D" id="2.160.20.10">
    <property type="entry name" value="Single-stranded right-handed beta-helix, Pectin lyase-like"/>
    <property type="match status" value="1"/>
</dbReference>
<feature type="signal peptide" evidence="1">
    <location>
        <begin position="1"/>
        <end position="45"/>
    </location>
</feature>
<keyword evidence="3" id="KW-1185">Reference proteome</keyword>
<keyword evidence="1" id="KW-0732">Signal</keyword>
<sequence>MPAPVSPTAVPRARSGRRARAVRIGTVVTSTALVASALLATPAVAAPPRAVDPFNPDFGPHVTIYSPDTPVAEIQADLDALHAQQVDAEMSTARQAVYFLPGQYGSTADPLQVKVGYYTEVAGLGASPEDVTVHGAVEVYNRCLADGGTGNCLALVNFWRTISNLSIDIDKAGQDGCRASAEFWAVSQAVSMRRLDISGGNLSLMDYCTAGPQYASGGFIADSRLPYVINGSQQQWLIRNSEVAGWSNAVWNQVFSGVVGAPDDAGFPDPPYTTIDETPLSREKPYLYVDDEGRYNVRVPAAQRDTSGISWGAGETAGRSIPITDFYIATPSDSVKDINNALARGRLLILTPGIYDVAQSIEVKRANTVVLGLGHATLTAVNGAVPLEVKDAEGIVVAGVTIDAGETLSPVLLRVGAADSDKVLDPADPITLSDVYFRVGGPHIGKTTTALEVNADDVLIDHTWVWRGDHGVEGFDPADGVNGDNERWATNTGTNGVIVNGDDVTATGLFVEHFQTYNTLWNGENGRVILYQNELPYDPPTQADWTQPDGTLGYPGYKVGDHVKSHELDGAGVYVFNQNNPSIITANGFEVPETPGVRLHHIMTVNLSAGTVQHVVNGVGGQADSTNIGTPQFVVDYPTP</sequence>
<dbReference type="InterPro" id="IPR012334">
    <property type="entry name" value="Pectin_lyas_fold"/>
</dbReference>
<dbReference type="EMBL" id="JAEUAX010000001">
    <property type="protein sequence ID" value="MBW9108905.1"/>
    <property type="molecule type" value="Genomic_DNA"/>
</dbReference>
<reference evidence="2 3" key="1">
    <citation type="journal article" date="2021" name="MBio">
        <title>Poor Competitiveness of Bradyrhizobium in Pigeon Pea Root Colonization in Indian Soils.</title>
        <authorList>
            <person name="Chalasani D."/>
            <person name="Basu A."/>
            <person name="Pullabhotla S.V.S.R.N."/>
            <person name="Jorrin B."/>
            <person name="Neal A.L."/>
            <person name="Poole P.S."/>
            <person name="Podile A.R."/>
            <person name="Tkacz A."/>
        </authorList>
    </citation>
    <scope>NUCLEOTIDE SEQUENCE [LARGE SCALE GENOMIC DNA]</scope>
    <source>
        <strain evidence="2 3">HU12</strain>
    </source>
</reference>
<gene>
    <name evidence="2" type="ORF">JNB61_03895</name>
</gene>
<organism evidence="2 3">
    <name type="scientific">Microbacterium ureisolvens</name>
    <dbReference type="NCBI Taxonomy" id="2781186"/>
    <lineage>
        <taxon>Bacteria</taxon>
        <taxon>Bacillati</taxon>
        <taxon>Actinomycetota</taxon>
        <taxon>Actinomycetes</taxon>
        <taxon>Micrococcales</taxon>
        <taxon>Microbacteriaceae</taxon>
        <taxon>Microbacterium</taxon>
    </lineage>
</organism>
<evidence type="ECO:0000313" key="2">
    <source>
        <dbReference type="EMBL" id="MBW9108905.1"/>
    </source>
</evidence>
<comment type="caution">
    <text evidence="2">The sequence shown here is derived from an EMBL/GenBank/DDBJ whole genome shotgun (WGS) entry which is preliminary data.</text>
</comment>
<accession>A0ABS7HVS9</accession>
<dbReference type="SUPFAM" id="SSF51126">
    <property type="entry name" value="Pectin lyase-like"/>
    <property type="match status" value="1"/>
</dbReference>
<dbReference type="RefSeq" id="WP_220338775.1">
    <property type="nucleotide sequence ID" value="NZ_JAEUAX010000001.1"/>
</dbReference>
<dbReference type="InterPro" id="IPR011050">
    <property type="entry name" value="Pectin_lyase_fold/virulence"/>
</dbReference>
<evidence type="ECO:0000313" key="3">
    <source>
        <dbReference type="Proteomes" id="UP000777440"/>
    </source>
</evidence>
<dbReference type="CDD" id="cd23669">
    <property type="entry name" value="GH55_SacteLam55A-like"/>
    <property type="match status" value="1"/>
</dbReference>
<protein>
    <submittedName>
        <fullName evidence="2">Adenylyl cyclase</fullName>
    </submittedName>
</protein>
<dbReference type="Proteomes" id="UP000777440">
    <property type="component" value="Unassembled WGS sequence"/>
</dbReference>
<dbReference type="InterPro" id="IPR059186">
    <property type="entry name" value="SACTE_4363"/>
</dbReference>
<name>A0ABS7HVS9_9MICO</name>
<proteinExistence type="predicted"/>
<evidence type="ECO:0000256" key="1">
    <source>
        <dbReference type="SAM" id="SignalP"/>
    </source>
</evidence>